<dbReference type="InParanoid" id="A0A132BA16"/>
<dbReference type="EMBL" id="KQ947434">
    <property type="protein sequence ID" value="KUJ08839.1"/>
    <property type="molecule type" value="Genomic_DNA"/>
</dbReference>
<keyword evidence="3 4" id="KW-0862">Zinc</keyword>
<comment type="similarity">
    <text evidence="1 5">Belongs to the beta-class carbonic anhydrase family.</text>
</comment>
<sequence length="182" mass="20577">MPIITPAKLLQRNKKYAENHQAFPTMAEVVENGGVFETTLVLTCVDFRVNPDHFLQTKPEDQILVARSPAGRVDDSFVKEVMLFEAFLGLTSVLVIHHTDCGASHFKDANIRKFHKDRLPDHLEIDNMVFGAFDNLGQSVRDDIRFLKTSPYIPNKLADKCHGFIYDIKTGLLTPVEYDDSA</sequence>
<evidence type="ECO:0000256" key="4">
    <source>
        <dbReference type="PIRSR" id="PIRSR601765-1"/>
    </source>
</evidence>
<evidence type="ECO:0000256" key="2">
    <source>
        <dbReference type="ARBA" id="ARBA00022723"/>
    </source>
</evidence>
<feature type="binding site" evidence="4">
    <location>
        <position position="44"/>
    </location>
    <ligand>
        <name>Zn(2+)</name>
        <dbReference type="ChEBI" id="CHEBI:29105"/>
    </ligand>
</feature>
<comment type="catalytic activity">
    <reaction evidence="5">
        <text>hydrogencarbonate + H(+) = CO2 + H2O</text>
        <dbReference type="Rhea" id="RHEA:10748"/>
        <dbReference type="ChEBI" id="CHEBI:15377"/>
        <dbReference type="ChEBI" id="CHEBI:15378"/>
        <dbReference type="ChEBI" id="CHEBI:16526"/>
        <dbReference type="ChEBI" id="CHEBI:17544"/>
        <dbReference type="EC" id="4.2.1.1"/>
    </reaction>
</comment>
<dbReference type="GO" id="GO:0004089">
    <property type="term" value="F:carbonate dehydratase activity"/>
    <property type="evidence" value="ECO:0007669"/>
    <property type="project" value="UniProtKB-UniRule"/>
</dbReference>
<organism evidence="6 7">
    <name type="scientific">Mollisia scopiformis</name>
    <name type="common">Conifer needle endophyte fungus</name>
    <name type="synonym">Phialocephala scopiformis</name>
    <dbReference type="NCBI Taxonomy" id="149040"/>
    <lineage>
        <taxon>Eukaryota</taxon>
        <taxon>Fungi</taxon>
        <taxon>Dikarya</taxon>
        <taxon>Ascomycota</taxon>
        <taxon>Pezizomycotina</taxon>
        <taxon>Leotiomycetes</taxon>
        <taxon>Helotiales</taxon>
        <taxon>Mollisiaceae</taxon>
        <taxon>Mollisia</taxon>
    </lineage>
</organism>
<dbReference type="SMART" id="SM00947">
    <property type="entry name" value="Pro_CA"/>
    <property type="match status" value="1"/>
</dbReference>
<feature type="binding site" evidence="4">
    <location>
        <position position="46"/>
    </location>
    <ligand>
        <name>Zn(2+)</name>
        <dbReference type="ChEBI" id="CHEBI:29105"/>
    </ligand>
</feature>
<evidence type="ECO:0000256" key="5">
    <source>
        <dbReference type="RuleBase" id="RU003956"/>
    </source>
</evidence>
<dbReference type="GO" id="GO:0008270">
    <property type="term" value="F:zinc ion binding"/>
    <property type="evidence" value="ECO:0007669"/>
    <property type="project" value="UniProtKB-UniRule"/>
</dbReference>
<keyword evidence="7" id="KW-1185">Reference proteome</keyword>
<dbReference type="AlphaFoldDB" id="A0A132BA16"/>
<accession>A0A132BA16</accession>
<name>A0A132BA16_MOLSC</name>
<dbReference type="InterPro" id="IPR036874">
    <property type="entry name" value="Carbonic_anhydrase_sf"/>
</dbReference>
<dbReference type="SUPFAM" id="SSF53056">
    <property type="entry name" value="beta-carbonic anhydrase, cab"/>
    <property type="match status" value="1"/>
</dbReference>
<evidence type="ECO:0000313" key="6">
    <source>
        <dbReference type="EMBL" id="KUJ08839.1"/>
    </source>
</evidence>
<evidence type="ECO:0000313" key="7">
    <source>
        <dbReference type="Proteomes" id="UP000070700"/>
    </source>
</evidence>
<dbReference type="PANTHER" id="PTHR43175">
    <property type="entry name" value="CARBONIC ANHYDRASE"/>
    <property type="match status" value="1"/>
</dbReference>
<dbReference type="Pfam" id="PF00484">
    <property type="entry name" value="Pro_CA"/>
    <property type="match status" value="1"/>
</dbReference>
<dbReference type="EC" id="4.2.1.1" evidence="5"/>
<proteinExistence type="inferred from homology"/>
<dbReference type="GeneID" id="28827631"/>
<dbReference type="Gene3D" id="3.40.1050.10">
    <property type="entry name" value="Carbonic anhydrase"/>
    <property type="match status" value="1"/>
</dbReference>
<keyword evidence="5" id="KW-0456">Lyase</keyword>
<evidence type="ECO:0000256" key="3">
    <source>
        <dbReference type="ARBA" id="ARBA00022833"/>
    </source>
</evidence>
<keyword evidence="2 4" id="KW-0479">Metal-binding</keyword>
<comment type="function">
    <text evidence="5">Reversible hydration of carbon dioxide.</text>
</comment>
<dbReference type="InterPro" id="IPR001765">
    <property type="entry name" value="Carbonic_anhydrase"/>
</dbReference>
<evidence type="ECO:0000256" key="1">
    <source>
        <dbReference type="ARBA" id="ARBA00006217"/>
    </source>
</evidence>
<feature type="binding site" evidence="4">
    <location>
        <position position="101"/>
    </location>
    <ligand>
        <name>Zn(2+)</name>
        <dbReference type="ChEBI" id="CHEBI:29105"/>
    </ligand>
</feature>
<dbReference type="OrthoDB" id="10248475at2759"/>
<gene>
    <name evidence="6" type="ORF">LY89DRAFT_711466</name>
</gene>
<dbReference type="PANTHER" id="PTHR43175:SF3">
    <property type="entry name" value="CARBON DISULFIDE HYDROLASE"/>
    <property type="match status" value="1"/>
</dbReference>
<feature type="binding site" evidence="4">
    <location>
        <position position="98"/>
    </location>
    <ligand>
        <name>Zn(2+)</name>
        <dbReference type="ChEBI" id="CHEBI:29105"/>
    </ligand>
</feature>
<dbReference type="STRING" id="149040.A0A132BA16"/>
<dbReference type="RefSeq" id="XP_018063194.1">
    <property type="nucleotide sequence ID" value="XM_018217905.1"/>
</dbReference>
<dbReference type="Proteomes" id="UP000070700">
    <property type="component" value="Unassembled WGS sequence"/>
</dbReference>
<comment type="cofactor">
    <cofactor evidence="4">
        <name>Zn(2+)</name>
        <dbReference type="ChEBI" id="CHEBI:29105"/>
    </cofactor>
    <text evidence="4">Binds 1 zinc ion per subunit.</text>
</comment>
<reference evidence="6 7" key="1">
    <citation type="submission" date="2015-10" db="EMBL/GenBank/DDBJ databases">
        <title>Full genome of DAOMC 229536 Phialocephala scopiformis, a fungal endophyte of spruce producing the potent anti-insectan compound rugulosin.</title>
        <authorList>
            <consortium name="DOE Joint Genome Institute"/>
            <person name="Walker A.K."/>
            <person name="Frasz S.L."/>
            <person name="Seifert K.A."/>
            <person name="Miller J.D."/>
            <person name="Mondo S.J."/>
            <person name="Labutti K."/>
            <person name="Lipzen A."/>
            <person name="Dockter R."/>
            <person name="Kennedy M."/>
            <person name="Grigoriev I.V."/>
            <person name="Spatafora J.W."/>
        </authorList>
    </citation>
    <scope>NUCLEOTIDE SEQUENCE [LARGE SCALE GENOMIC DNA]</scope>
    <source>
        <strain evidence="6 7">CBS 120377</strain>
    </source>
</reference>
<protein>
    <recommendedName>
        <fullName evidence="5">Carbonic anhydrase</fullName>
        <ecNumber evidence="5">4.2.1.1</ecNumber>
    </recommendedName>
    <alternativeName>
        <fullName evidence="5">Carbonate dehydratase</fullName>
    </alternativeName>
</protein>
<dbReference type="KEGG" id="psco:LY89DRAFT_711466"/>